<organism evidence="1 2">
    <name type="scientific">Conyzicola lurida</name>
    <dbReference type="NCBI Taxonomy" id="1172621"/>
    <lineage>
        <taxon>Bacteria</taxon>
        <taxon>Bacillati</taxon>
        <taxon>Actinomycetota</taxon>
        <taxon>Actinomycetes</taxon>
        <taxon>Micrococcales</taxon>
        <taxon>Microbacteriaceae</taxon>
        <taxon>Conyzicola</taxon>
    </lineage>
</organism>
<keyword evidence="2" id="KW-1185">Reference proteome</keyword>
<comment type="caution">
    <text evidence="1">The sequence shown here is derived from an EMBL/GenBank/DDBJ whole genome shotgun (WGS) entry which is preliminary data.</text>
</comment>
<name>A0A841AQ56_9MICO</name>
<sequence>MAPTGDVVVYLSYPAGATRHPADLPAEVRLVAIDRWQEPTTLAAFNGGQGTINVPSWAPDGSAFAYVDYPLAEEGRTE</sequence>
<protein>
    <submittedName>
        <fullName evidence="1">Tol biopolymer transport system component</fullName>
    </submittedName>
</protein>
<dbReference type="AlphaFoldDB" id="A0A841AQ56"/>
<proteinExistence type="predicted"/>
<dbReference type="InterPro" id="IPR011042">
    <property type="entry name" value="6-blade_b-propeller_TolB-like"/>
</dbReference>
<dbReference type="EMBL" id="JACHMJ010000001">
    <property type="protein sequence ID" value="MBB5844414.1"/>
    <property type="molecule type" value="Genomic_DNA"/>
</dbReference>
<accession>A0A841AQ56</accession>
<dbReference type="Proteomes" id="UP000536685">
    <property type="component" value="Unassembled WGS sequence"/>
</dbReference>
<reference evidence="1 2" key="1">
    <citation type="submission" date="2020-08" db="EMBL/GenBank/DDBJ databases">
        <title>Sequencing the genomes of 1000 actinobacteria strains.</title>
        <authorList>
            <person name="Klenk H.-P."/>
        </authorList>
    </citation>
    <scope>NUCLEOTIDE SEQUENCE [LARGE SCALE GENOMIC DNA]</scope>
    <source>
        <strain evidence="1 2">DSM 105784</strain>
    </source>
</reference>
<evidence type="ECO:0000313" key="1">
    <source>
        <dbReference type="EMBL" id="MBB5844414.1"/>
    </source>
</evidence>
<dbReference type="RefSeq" id="WP_221420511.1">
    <property type="nucleotide sequence ID" value="NZ_JACHMJ010000001.1"/>
</dbReference>
<gene>
    <name evidence="1" type="ORF">HD599_002737</name>
</gene>
<dbReference type="Gene3D" id="2.120.10.30">
    <property type="entry name" value="TolB, C-terminal domain"/>
    <property type="match status" value="1"/>
</dbReference>
<evidence type="ECO:0000313" key="2">
    <source>
        <dbReference type="Proteomes" id="UP000536685"/>
    </source>
</evidence>